<dbReference type="OrthoDB" id="9802610at2"/>
<keyword evidence="1" id="KW-0963">Cytoplasm</keyword>
<comment type="catalytic activity">
    <reaction evidence="1">
        <text>(7R,8S)-7,8-diammoniononanoate + CO2 + ATP = (4R,5S)-dethiobiotin + ADP + phosphate + 3 H(+)</text>
        <dbReference type="Rhea" id="RHEA:15805"/>
        <dbReference type="ChEBI" id="CHEBI:15378"/>
        <dbReference type="ChEBI" id="CHEBI:16526"/>
        <dbReference type="ChEBI" id="CHEBI:30616"/>
        <dbReference type="ChEBI" id="CHEBI:43474"/>
        <dbReference type="ChEBI" id="CHEBI:149469"/>
        <dbReference type="ChEBI" id="CHEBI:149473"/>
        <dbReference type="ChEBI" id="CHEBI:456216"/>
        <dbReference type="EC" id="6.3.3.3"/>
    </reaction>
</comment>
<dbReference type="CDD" id="cd03109">
    <property type="entry name" value="DTBS"/>
    <property type="match status" value="1"/>
</dbReference>
<keyword evidence="1 3" id="KW-0436">Ligase</keyword>
<feature type="binding site" evidence="1">
    <location>
        <begin position="12"/>
        <end position="17"/>
    </location>
    <ligand>
        <name>ATP</name>
        <dbReference type="ChEBI" id="CHEBI:30616"/>
    </ligand>
</feature>
<dbReference type="PANTHER" id="PTHR43210">
    <property type="entry name" value="DETHIOBIOTIN SYNTHETASE"/>
    <property type="match status" value="1"/>
</dbReference>
<dbReference type="GO" id="GO:0005829">
    <property type="term" value="C:cytosol"/>
    <property type="evidence" value="ECO:0007669"/>
    <property type="project" value="TreeGrafter"/>
</dbReference>
<evidence type="ECO:0000256" key="1">
    <source>
        <dbReference type="HAMAP-Rule" id="MF_00336"/>
    </source>
</evidence>
<dbReference type="HAMAP" id="MF_00336">
    <property type="entry name" value="BioD"/>
    <property type="match status" value="1"/>
</dbReference>
<feature type="binding site" evidence="1">
    <location>
        <position position="41"/>
    </location>
    <ligand>
        <name>substrate</name>
    </ligand>
</feature>
<comment type="caution">
    <text evidence="3">The sequence shown here is derived from an EMBL/GenBank/DDBJ whole genome shotgun (WGS) entry which is preliminary data.</text>
</comment>
<dbReference type="GO" id="GO:0004141">
    <property type="term" value="F:dethiobiotin synthase activity"/>
    <property type="evidence" value="ECO:0007669"/>
    <property type="project" value="UniProtKB-UniRule"/>
</dbReference>
<keyword evidence="1" id="KW-0093">Biotin biosynthesis</keyword>
<dbReference type="UniPathway" id="UPA00078">
    <property type="reaction ID" value="UER00161"/>
</dbReference>
<feature type="binding site" evidence="1">
    <location>
        <position position="109"/>
    </location>
    <ligand>
        <name>Mg(2+)</name>
        <dbReference type="ChEBI" id="CHEBI:18420"/>
    </ligand>
</feature>
<dbReference type="PANTHER" id="PTHR43210:SF5">
    <property type="entry name" value="DETHIOBIOTIN SYNTHETASE"/>
    <property type="match status" value="1"/>
</dbReference>
<comment type="caution">
    <text evidence="1">Lacks conserved residue(s) required for the propagation of feature annotation.</text>
</comment>
<feature type="binding site" evidence="1">
    <location>
        <begin position="109"/>
        <end position="112"/>
    </location>
    <ligand>
        <name>ATP</name>
        <dbReference type="ChEBI" id="CHEBI:30616"/>
    </ligand>
</feature>
<proteinExistence type="inferred from homology"/>
<dbReference type="GO" id="GO:0000287">
    <property type="term" value="F:magnesium ion binding"/>
    <property type="evidence" value="ECO:0007669"/>
    <property type="project" value="UniProtKB-UniRule"/>
</dbReference>
<evidence type="ECO:0000313" key="4">
    <source>
        <dbReference type="Proteomes" id="UP000317378"/>
    </source>
</evidence>
<dbReference type="Pfam" id="PF13500">
    <property type="entry name" value="AAA_26"/>
    <property type="match status" value="1"/>
</dbReference>
<dbReference type="Proteomes" id="UP000317378">
    <property type="component" value="Unassembled WGS sequence"/>
</dbReference>
<comment type="subcellular location">
    <subcellularLocation>
        <location evidence="1">Cytoplasm</location>
    </subcellularLocation>
</comment>
<dbReference type="SUPFAM" id="SSF52540">
    <property type="entry name" value="P-loop containing nucleoside triphosphate hydrolases"/>
    <property type="match status" value="1"/>
</dbReference>
<keyword evidence="1" id="KW-0479">Metal-binding</keyword>
<keyword evidence="1" id="KW-0460">Magnesium</keyword>
<dbReference type="NCBIfam" id="TIGR00347">
    <property type="entry name" value="bioD"/>
    <property type="match status" value="1"/>
</dbReference>
<organism evidence="3 4">
    <name type="scientific">Streptomyces sporangiiformans</name>
    <dbReference type="NCBI Taxonomy" id="2315329"/>
    <lineage>
        <taxon>Bacteria</taxon>
        <taxon>Bacillati</taxon>
        <taxon>Actinomycetota</taxon>
        <taxon>Actinomycetes</taxon>
        <taxon>Kitasatosporales</taxon>
        <taxon>Streptomycetaceae</taxon>
        <taxon>Streptomyces</taxon>
    </lineage>
</organism>
<protein>
    <recommendedName>
        <fullName evidence="1">ATP-dependent dethiobiotin synthetase BioD</fullName>
        <ecNumber evidence="1">6.3.3.3</ecNumber>
    </recommendedName>
    <alternativeName>
        <fullName evidence="1">DTB synthetase</fullName>
        <shortName evidence="1">DTBS</shortName>
    </alternativeName>
    <alternativeName>
        <fullName evidence="1">Dethiobiotin synthase</fullName>
    </alternativeName>
</protein>
<dbReference type="GO" id="GO:0009102">
    <property type="term" value="P:biotin biosynthetic process"/>
    <property type="evidence" value="ECO:0007669"/>
    <property type="project" value="UniProtKB-UniRule"/>
</dbReference>
<comment type="subunit">
    <text evidence="1">Homodimer.</text>
</comment>
<feature type="active site" evidence="1">
    <location>
        <position position="37"/>
    </location>
</feature>
<keyword evidence="1" id="KW-0547">Nucleotide-binding</keyword>
<gene>
    <name evidence="1 3" type="primary">bioD</name>
    <name evidence="3" type="ORF">FGD71_030740</name>
</gene>
<dbReference type="InterPro" id="IPR004472">
    <property type="entry name" value="DTB_synth_BioD"/>
</dbReference>
<comment type="cofactor">
    <cofactor evidence="1">
        <name>Mg(2+)</name>
        <dbReference type="ChEBI" id="CHEBI:18420"/>
    </cofactor>
</comment>
<dbReference type="RefSeq" id="WP_119103813.1">
    <property type="nucleotide sequence ID" value="NZ_QXMJ01000175.1"/>
</dbReference>
<evidence type="ECO:0000256" key="2">
    <source>
        <dbReference type="SAM" id="MobiDB-lite"/>
    </source>
</evidence>
<feature type="binding site" evidence="1">
    <location>
        <begin position="170"/>
        <end position="171"/>
    </location>
    <ligand>
        <name>ATP</name>
        <dbReference type="ChEBI" id="CHEBI:30616"/>
    </ligand>
</feature>
<evidence type="ECO:0000313" key="3">
    <source>
        <dbReference type="EMBL" id="TPQ18474.1"/>
    </source>
</evidence>
<sequence length="261" mass="26141">MSVLVITGTGTEVGKTVTTAAVAAAAVAAGRSVAVLKPAQTGVLPGERGDAAEVARLAGAVTAVELARYPDPLAPATAARRAGLAPVRLYEVAEAAAKLAAEHDLVLVEGAGGLLVRFDDEGSTLADAARLLDAPLLVVASAGLGTLNTTELTARELRARRLDLLGVVLGSWPRDPDLASRCNLADLPVVAGESLLGAVPEGAGRLRPAAFRAGAPDWLAPPLGGTWDADTFAAEQAAPWAADSPGCNAPAHEAAGSAMDG</sequence>
<feature type="binding site" evidence="1">
    <location>
        <position position="50"/>
    </location>
    <ligand>
        <name>Mg(2+)</name>
        <dbReference type="ChEBI" id="CHEBI:18420"/>
    </ligand>
</feature>
<dbReference type="GO" id="GO:0005524">
    <property type="term" value="F:ATP binding"/>
    <property type="evidence" value="ECO:0007669"/>
    <property type="project" value="UniProtKB-UniRule"/>
</dbReference>
<comment type="pathway">
    <text evidence="1">Cofactor biosynthesis; biotin biosynthesis; biotin from 7,8-diaminononanoate: step 1/2.</text>
</comment>
<reference evidence="3 4" key="1">
    <citation type="submission" date="2019-06" db="EMBL/GenBank/DDBJ databases">
        <title>Streptomyces sporangiiformans sp. nov., a novel actinomycete isolated from soil in Mount Song.</title>
        <authorList>
            <person name="Han L."/>
        </authorList>
    </citation>
    <scope>NUCLEOTIDE SEQUENCE [LARGE SCALE GENOMIC DNA]</scope>
    <source>
        <strain evidence="3 4">NEAU-SSA 1</strain>
    </source>
</reference>
<dbReference type="Gene3D" id="3.40.50.300">
    <property type="entry name" value="P-loop containing nucleotide triphosphate hydrolases"/>
    <property type="match status" value="1"/>
</dbReference>
<feature type="binding site" evidence="1">
    <location>
        <position position="50"/>
    </location>
    <ligand>
        <name>ATP</name>
        <dbReference type="ChEBI" id="CHEBI:30616"/>
    </ligand>
</feature>
<dbReference type="EMBL" id="VCHX02000175">
    <property type="protein sequence ID" value="TPQ18474.1"/>
    <property type="molecule type" value="Genomic_DNA"/>
</dbReference>
<accession>A0A505D477</accession>
<feature type="region of interest" description="Disordered" evidence="2">
    <location>
        <begin position="241"/>
        <end position="261"/>
    </location>
</feature>
<comment type="similarity">
    <text evidence="1">Belongs to the dethiobiotin synthetase family.</text>
</comment>
<keyword evidence="4" id="KW-1185">Reference proteome</keyword>
<comment type="function">
    <text evidence="1">Catalyzes a mechanistically unusual reaction, the ATP-dependent insertion of CO2 between the N7 and N8 nitrogen atoms of 7,8-diaminopelargonic acid (DAPA, also called 7,8-diammoniononanoate) to form a ureido ring.</text>
</comment>
<feature type="binding site" evidence="1">
    <location>
        <begin position="200"/>
        <end position="202"/>
    </location>
    <ligand>
        <name>ATP</name>
        <dbReference type="ChEBI" id="CHEBI:30616"/>
    </ligand>
</feature>
<dbReference type="EC" id="6.3.3.3" evidence="1"/>
<feature type="binding site" evidence="1">
    <location>
        <position position="16"/>
    </location>
    <ligand>
        <name>Mg(2+)</name>
        <dbReference type="ChEBI" id="CHEBI:18420"/>
    </ligand>
</feature>
<keyword evidence="1" id="KW-0067">ATP-binding</keyword>
<dbReference type="InterPro" id="IPR027417">
    <property type="entry name" value="P-loop_NTPase"/>
</dbReference>
<name>A0A505D477_9ACTN</name>
<dbReference type="AlphaFoldDB" id="A0A505D477"/>